<protein>
    <submittedName>
        <fullName evidence="3">Conserved secreted protein</fullName>
    </submittedName>
</protein>
<feature type="chain" id="PRO_5028933245" evidence="1">
    <location>
        <begin position="25"/>
        <end position="127"/>
    </location>
</feature>
<evidence type="ECO:0000256" key="1">
    <source>
        <dbReference type="SAM" id="SignalP"/>
    </source>
</evidence>
<organism evidence="2 3">
    <name type="scientific">Panagrellus redivivus</name>
    <name type="common">Microworm</name>
    <dbReference type="NCBI Taxonomy" id="6233"/>
    <lineage>
        <taxon>Eukaryota</taxon>
        <taxon>Metazoa</taxon>
        <taxon>Ecdysozoa</taxon>
        <taxon>Nematoda</taxon>
        <taxon>Chromadorea</taxon>
        <taxon>Rhabditida</taxon>
        <taxon>Tylenchina</taxon>
        <taxon>Panagrolaimomorpha</taxon>
        <taxon>Panagrolaimoidea</taxon>
        <taxon>Panagrolaimidae</taxon>
        <taxon>Panagrellus</taxon>
    </lineage>
</organism>
<dbReference type="Proteomes" id="UP000492821">
    <property type="component" value="Unassembled WGS sequence"/>
</dbReference>
<keyword evidence="2" id="KW-1185">Reference proteome</keyword>
<reference evidence="3" key="2">
    <citation type="submission" date="2020-10" db="UniProtKB">
        <authorList>
            <consortium name="WormBaseParasite"/>
        </authorList>
    </citation>
    <scope>IDENTIFICATION</scope>
</reference>
<evidence type="ECO:0000313" key="2">
    <source>
        <dbReference type="Proteomes" id="UP000492821"/>
    </source>
</evidence>
<reference evidence="2" key="1">
    <citation type="journal article" date="2013" name="Genetics">
        <title>The draft genome and transcriptome of Panagrellus redivivus are shaped by the harsh demands of a free-living lifestyle.</title>
        <authorList>
            <person name="Srinivasan J."/>
            <person name="Dillman A.R."/>
            <person name="Macchietto M.G."/>
            <person name="Heikkinen L."/>
            <person name="Lakso M."/>
            <person name="Fracchia K.M."/>
            <person name="Antoshechkin I."/>
            <person name="Mortazavi A."/>
            <person name="Wong G."/>
            <person name="Sternberg P.W."/>
        </authorList>
    </citation>
    <scope>NUCLEOTIDE SEQUENCE [LARGE SCALE GENOMIC DNA]</scope>
    <source>
        <strain evidence="2">MT8872</strain>
    </source>
</reference>
<feature type="signal peptide" evidence="1">
    <location>
        <begin position="1"/>
        <end position="24"/>
    </location>
</feature>
<dbReference type="AlphaFoldDB" id="A0A7E4VM61"/>
<proteinExistence type="predicted"/>
<dbReference type="WBParaSite" id="Pan_g22812.t1">
    <property type="protein sequence ID" value="Pan_g22812.t1"/>
    <property type="gene ID" value="Pan_g22812"/>
</dbReference>
<keyword evidence="1" id="KW-0732">Signal</keyword>
<sequence>MNASAIIPAFLLCAIMISQNNVLAGYPLDECIPKNEEIIKEACGLDEDGQLCTNGPTMRDFWKHGKHALFRMATHACREGFNTAEIEFRFCCKTPLCQRRCSSTVKTDENLPAKELRSRRYKQLHDS</sequence>
<name>A0A7E4VM61_PANRE</name>
<accession>A0A7E4VM61</accession>
<evidence type="ECO:0000313" key="3">
    <source>
        <dbReference type="WBParaSite" id="Pan_g22812.t1"/>
    </source>
</evidence>